<keyword evidence="2" id="KW-1185">Reference proteome</keyword>
<protein>
    <recommendedName>
        <fullName evidence="3">Abortive infection C-terminus</fullName>
    </recommendedName>
</protein>
<comment type="caution">
    <text evidence="1">The sequence shown here is derived from an EMBL/GenBank/DDBJ whole genome shotgun (WGS) entry which is preliminary data.</text>
</comment>
<proteinExistence type="predicted"/>
<gene>
    <name evidence="1" type="ORF">JOE57_002311</name>
</gene>
<dbReference type="Proteomes" id="UP000704762">
    <property type="component" value="Unassembled WGS sequence"/>
</dbReference>
<dbReference type="RefSeq" id="WP_204918110.1">
    <property type="nucleotide sequence ID" value="NZ_BAAAQP010000003.1"/>
</dbReference>
<dbReference type="EMBL" id="JAFBCF010000001">
    <property type="protein sequence ID" value="MBM7799390.1"/>
    <property type="molecule type" value="Genomic_DNA"/>
</dbReference>
<name>A0ABS2RK53_9ACTN</name>
<accession>A0ABS2RK53</accession>
<evidence type="ECO:0000313" key="1">
    <source>
        <dbReference type="EMBL" id="MBM7799390.1"/>
    </source>
</evidence>
<organism evidence="1 2">
    <name type="scientific">Microlunatus panaciterrae</name>
    <dbReference type="NCBI Taxonomy" id="400768"/>
    <lineage>
        <taxon>Bacteria</taxon>
        <taxon>Bacillati</taxon>
        <taxon>Actinomycetota</taxon>
        <taxon>Actinomycetes</taxon>
        <taxon>Propionibacteriales</taxon>
        <taxon>Propionibacteriaceae</taxon>
        <taxon>Microlunatus</taxon>
    </lineage>
</organism>
<reference evidence="1 2" key="1">
    <citation type="submission" date="2021-01" db="EMBL/GenBank/DDBJ databases">
        <title>Sequencing the genomes of 1000 actinobacteria strains.</title>
        <authorList>
            <person name="Klenk H.-P."/>
        </authorList>
    </citation>
    <scope>NUCLEOTIDE SEQUENCE [LARGE SCALE GENOMIC DNA]</scope>
    <source>
        <strain evidence="1 2">DSM 18662</strain>
    </source>
</reference>
<evidence type="ECO:0000313" key="2">
    <source>
        <dbReference type="Proteomes" id="UP000704762"/>
    </source>
</evidence>
<sequence length="135" mass="14232">MATSLRLDLHELTGAEPPSRICLYAAVPGAFVDLAADIRHALRLTDGSIGLDETKTPTSLTSGLNGLAELSAINQAIGILIGRGHPPGHAHRELSRQADGAGVSLHVRARQLIYETSSILRSSALPDDPPDGQRN</sequence>
<evidence type="ECO:0008006" key="3">
    <source>
        <dbReference type="Google" id="ProtNLM"/>
    </source>
</evidence>